<name>A0A8C3SF45_CHESE</name>
<proteinExistence type="predicted"/>
<evidence type="ECO:0000313" key="8">
    <source>
        <dbReference type="Proteomes" id="UP000694403"/>
    </source>
</evidence>
<sequence length="152" mass="17091">CNYGNCSITCVCMCHTYGDSMSQTEGSRIISQGDPVLLNCSYETSFTAFPFWYMQYPNAPPQLFLRDTGSLDWDIGITKGFNATHDEKKKTFHLWKLSSELSDSGTYYCIARDHSDTRQWGSCTKTEQELNSGGLRAGSHTRTKGLISYPPK</sequence>
<keyword evidence="2" id="KW-1064">Adaptive immunity</keyword>
<dbReference type="PANTHER" id="PTHR19367:SF18">
    <property type="entry name" value="T CELL RECEPTOR ALPHA VARIABLE 16"/>
    <property type="match status" value="1"/>
</dbReference>
<evidence type="ECO:0000256" key="4">
    <source>
        <dbReference type="ARBA" id="ARBA00023319"/>
    </source>
</evidence>
<evidence type="ECO:0000256" key="3">
    <source>
        <dbReference type="ARBA" id="ARBA00023170"/>
    </source>
</evidence>
<dbReference type="Pfam" id="PF07686">
    <property type="entry name" value="V-set"/>
    <property type="match status" value="1"/>
</dbReference>
<organism evidence="7 8">
    <name type="scientific">Chelydra serpentina</name>
    <name type="common">Snapping turtle</name>
    <name type="synonym">Testudo serpentina</name>
    <dbReference type="NCBI Taxonomy" id="8475"/>
    <lineage>
        <taxon>Eukaryota</taxon>
        <taxon>Metazoa</taxon>
        <taxon>Chordata</taxon>
        <taxon>Craniata</taxon>
        <taxon>Vertebrata</taxon>
        <taxon>Euteleostomi</taxon>
        <taxon>Archelosauria</taxon>
        <taxon>Testudinata</taxon>
        <taxon>Testudines</taxon>
        <taxon>Cryptodira</taxon>
        <taxon>Durocryptodira</taxon>
        <taxon>Americhelydia</taxon>
        <taxon>Chelydroidea</taxon>
        <taxon>Chelydridae</taxon>
        <taxon>Chelydra</taxon>
    </lineage>
</organism>
<dbReference type="PANTHER" id="PTHR19367">
    <property type="entry name" value="T-CELL RECEPTOR ALPHA CHAIN V REGION"/>
    <property type="match status" value="1"/>
</dbReference>
<dbReference type="Gene3D" id="2.60.40.10">
    <property type="entry name" value="Immunoglobulins"/>
    <property type="match status" value="1"/>
</dbReference>
<dbReference type="SUPFAM" id="SSF48726">
    <property type="entry name" value="Immunoglobulin"/>
    <property type="match status" value="1"/>
</dbReference>
<evidence type="ECO:0000256" key="5">
    <source>
        <dbReference type="SAM" id="MobiDB-lite"/>
    </source>
</evidence>
<protein>
    <recommendedName>
        <fullName evidence="6">Immunoglobulin V-set domain-containing protein</fullName>
    </recommendedName>
</protein>
<evidence type="ECO:0000313" key="7">
    <source>
        <dbReference type="Ensembl" id="ENSCSRP00000012719.1"/>
    </source>
</evidence>
<dbReference type="InterPro" id="IPR013106">
    <property type="entry name" value="Ig_V-set"/>
</dbReference>
<keyword evidence="4" id="KW-0393">Immunoglobulin domain</keyword>
<keyword evidence="1" id="KW-0732">Signal</keyword>
<feature type="domain" description="Immunoglobulin V-set" evidence="6">
    <location>
        <begin position="23"/>
        <end position="122"/>
    </location>
</feature>
<feature type="region of interest" description="Disordered" evidence="5">
    <location>
        <begin position="131"/>
        <end position="152"/>
    </location>
</feature>
<accession>A0A8C3SF45</accession>
<dbReference type="InterPro" id="IPR036179">
    <property type="entry name" value="Ig-like_dom_sf"/>
</dbReference>
<dbReference type="Proteomes" id="UP000694403">
    <property type="component" value="Unplaced"/>
</dbReference>
<evidence type="ECO:0000259" key="6">
    <source>
        <dbReference type="Pfam" id="PF07686"/>
    </source>
</evidence>
<keyword evidence="3" id="KW-0675">Receptor</keyword>
<dbReference type="InterPro" id="IPR051287">
    <property type="entry name" value="TCR_variable_region"/>
</dbReference>
<reference evidence="7" key="2">
    <citation type="submission" date="2025-09" db="UniProtKB">
        <authorList>
            <consortium name="Ensembl"/>
        </authorList>
    </citation>
    <scope>IDENTIFICATION</scope>
</reference>
<evidence type="ECO:0000256" key="1">
    <source>
        <dbReference type="ARBA" id="ARBA00022729"/>
    </source>
</evidence>
<reference evidence="7" key="1">
    <citation type="submission" date="2025-08" db="UniProtKB">
        <authorList>
            <consortium name="Ensembl"/>
        </authorList>
    </citation>
    <scope>IDENTIFICATION</scope>
</reference>
<keyword evidence="8" id="KW-1185">Reference proteome</keyword>
<dbReference type="InterPro" id="IPR013783">
    <property type="entry name" value="Ig-like_fold"/>
</dbReference>
<dbReference type="AlphaFoldDB" id="A0A8C3SF45"/>
<evidence type="ECO:0000256" key="2">
    <source>
        <dbReference type="ARBA" id="ARBA00023130"/>
    </source>
</evidence>
<keyword evidence="2" id="KW-0391">Immunity</keyword>
<dbReference type="GO" id="GO:0002250">
    <property type="term" value="P:adaptive immune response"/>
    <property type="evidence" value="ECO:0007669"/>
    <property type="project" value="UniProtKB-KW"/>
</dbReference>
<dbReference type="Ensembl" id="ENSCSRT00000013229.1">
    <property type="protein sequence ID" value="ENSCSRP00000012719.1"/>
    <property type="gene ID" value="ENSCSRG00000009608.1"/>
</dbReference>